<dbReference type="Pfam" id="PF02826">
    <property type="entry name" value="2-Hacid_dh_C"/>
    <property type="match status" value="1"/>
</dbReference>
<evidence type="ECO:0000313" key="2">
    <source>
        <dbReference type="EMBL" id="HIR70240.1"/>
    </source>
</evidence>
<reference evidence="2" key="1">
    <citation type="submission" date="2020-10" db="EMBL/GenBank/DDBJ databases">
        <authorList>
            <person name="Gilroy R."/>
        </authorList>
    </citation>
    <scope>NUCLEOTIDE SEQUENCE</scope>
    <source>
        <strain evidence="2">ChiSjej5B23-6657</strain>
    </source>
</reference>
<protein>
    <submittedName>
        <fullName evidence="2">Dipicolinate synthase</fullName>
    </submittedName>
</protein>
<name>A0A9D1E8A8_9FIRM</name>
<dbReference type="EMBL" id="DVHM01000048">
    <property type="protein sequence ID" value="HIR70240.1"/>
    <property type="molecule type" value="Genomic_DNA"/>
</dbReference>
<dbReference type="SUPFAM" id="SSF51735">
    <property type="entry name" value="NAD(P)-binding Rossmann-fold domains"/>
    <property type="match status" value="1"/>
</dbReference>
<gene>
    <name evidence="2" type="ORF">IAA55_03035</name>
</gene>
<organism evidence="2 3">
    <name type="scientific">Candidatus Pullilachnospira gallistercoris</name>
    <dbReference type="NCBI Taxonomy" id="2840911"/>
    <lineage>
        <taxon>Bacteria</taxon>
        <taxon>Bacillati</taxon>
        <taxon>Bacillota</taxon>
        <taxon>Clostridia</taxon>
        <taxon>Lachnospirales</taxon>
        <taxon>Lachnospiraceae</taxon>
        <taxon>Lachnospiraceae incertae sedis</taxon>
        <taxon>Candidatus Pullilachnospira</taxon>
    </lineage>
</organism>
<reference evidence="2" key="2">
    <citation type="journal article" date="2021" name="PeerJ">
        <title>Extensive microbial diversity within the chicken gut microbiome revealed by metagenomics and culture.</title>
        <authorList>
            <person name="Gilroy R."/>
            <person name="Ravi A."/>
            <person name="Getino M."/>
            <person name="Pursley I."/>
            <person name="Horton D.L."/>
            <person name="Alikhan N.F."/>
            <person name="Baker D."/>
            <person name="Gharbi K."/>
            <person name="Hall N."/>
            <person name="Watson M."/>
            <person name="Adriaenssens E.M."/>
            <person name="Foster-Nyarko E."/>
            <person name="Jarju S."/>
            <person name="Secka A."/>
            <person name="Antonio M."/>
            <person name="Oren A."/>
            <person name="Chaudhuri R.R."/>
            <person name="La Ragione R."/>
            <person name="Hildebrand F."/>
            <person name="Pallen M.J."/>
        </authorList>
    </citation>
    <scope>NUCLEOTIDE SEQUENCE</scope>
    <source>
        <strain evidence="2">ChiSjej5B23-6657</strain>
    </source>
</reference>
<comment type="caution">
    <text evidence="2">The sequence shown here is derived from an EMBL/GenBank/DDBJ whole genome shotgun (WGS) entry which is preliminary data.</text>
</comment>
<dbReference type="Gene3D" id="3.40.50.720">
    <property type="entry name" value="NAD(P)-binding Rossmann-like Domain"/>
    <property type="match status" value="1"/>
</dbReference>
<evidence type="ECO:0000259" key="1">
    <source>
        <dbReference type="Pfam" id="PF02826"/>
    </source>
</evidence>
<evidence type="ECO:0000313" key="3">
    <source>
        <dbReference type="Proteomes" id="UP000823912"/>
    </source>
</evidence>
<dbReference type="AlphaFoldDB" id="A0A9D1E8A8"/>
<dbReference type="GO" id="GO:0051287">
    <property type="term" value="F:NAD binding"/>
    <property type="evidence" value="ECO:0007669"/>
    <property type="project" value="InterPro"/>
</dbReference>
<dbReference type="InterPro" id="IPR036291">
    <property type="entry name" value="NAD(P)-bd_dom_sf"/>
</dbReference>
<dbReference type="InterPro" id="IPR006140">
    <property type="entry name" value="D-isomer_DH_NAD-bd"/>
</dbReference>
<sequence length="273" mass="29805">MDSEMIGIIASDMRQIYMSEMLKKKGYEVYLLDLREGRRISRELLEKENKLWRADALILPIPLRKAGDTDLLSETIAKHRDRIRKVYGGSFPKDWEKPLEEAGILAVDLMESPEVAKKNAIATAEGAIAELMKLMPVNVEGARIVVTGFGTCGKVIAEKLYCLGAMVTVAARSERALTLAGFFGFDVMDLAAEELTLEGADGVINTVPARIIGEKEIDGMRRDAALIDIASAPGGCDLAYCERKGIPCKLTPGIPGIYSPKTSAQILLQAMPF</sequence>
<feature type="domain" description="D-isomer specific 2-hydroxyacid dehydrogenase NAD-binding" evidence="1">
    <location>
        <begin position="130"/>
        <end position="230"/>
    </location>
</feature>
<dbReference type="Proteomes" id="UP000823912">
    <property type="component" value="Unassembled WGS sequence"/>
</dbReference>
<accession>A0A9D1E8A8</accession>
<proteinExistence type="predicted"/>